<gene>
    <name evidence="10" type="ORF">PRVXH_002238</name>
</gene>
<evidence type="ECO:0000259" key="9">
    <source>
        <dbReference type="PROSITE" id="PS50893"/>
    </source>
</evidence>
<dbReference type="GO" id="GO:0005524">
    <property type="term" value="F:ATP binding"/>
    <property type="evidence" value="ECO:0007669"/>
    <property type="project" value="UniProtKB-KW"/>
</dbReference>
<evidence type="ECO:0000256" key="2">
    <source>
        <dbReference type="ARBA" id="ARBA00005417"/>
    </source>
</evidence>
<keyword evidence="4" id="KW-1003">Cell membrane</keyword>
<dbReference type="SMART" id="SM00382">
    <property type="entry name" value="AAA"/>
    <property type="match status" value="1"/>
</dbReference>
<dbReference type="PROSITE" id="PS50893">
    <property type="entry name" value="ABC_TRANSPORTER_2"/>
    <property type="match status" value="1"/>
</dbReference>
<dbReference type="SUPFAM" id="SSF52540">
    <property type="entry name" value="P-loop containing nucleoside triphosphate hydrolases"/>
    <property type="match status" value="1"/>
</dbReference>
<dbReference type="FunFam" id="3.40.50.300:FF:000224">
    <property type="entry name" value="Energy-coupling factor transporter ATP-binding protein EcfA"/>
    <property type="match status" value="1"/>
</dbReference>
<keyword evidence="5" id="KW-0547">Nucleotide-binding</keyword>
<evidence type="ECO:0000256" key="4">
    <source>
        <dbReference type="ARBA" id="ARBA00022475"/>
    </source>
</evidence>
<dbReference type="InterPro" id="IPR050095">
    <property type="entry name" value="ECF_ABC_transporter_ATP-bd"/>
</dbReference>
<evidence type="ECO:0000256" key="8">
    <source>
        <dbReference type="ARBA" id="ARBA00023136"/>
    </source>
</evidence>
<evidence type="ECO:0000256" key="6">
    <source>
        <dbReference type="ARBA" id="ARBA00022840"/>
    </source>
</evidence>
<name>A0AAU8HRU3_9FIRM</name>
<dbReference type="Gene3D" id="3.40.50.300">
    <property type="entry name" value="P-loop containing nucleotide triphosphate hydrolases"/>
    <property type="match status" value="1"/>
</dbReference>
<dbReference type="GO" id="GO:0042626">
    <property type="term" value="F:ATPase-coupled transmembrane transporter activity"/>
    <property type="evidence" value="ECO:0007669"/>
    <property type="project" value="TreeGrafter"/>
</dbReference>
<keyword evidence="6 10" id="KW-0067">ATP-binding</keyword>
<dbReference type="GO" id="GO:0016887">
    <property type="term" value="F:ATP hydrolysis activity"/>
    <property type="evidence" value="ECO:0007669"/>
    <property type="project" value="InterPro"/>
</dbReference>
<dbReference type="PANTHER" id="PTHR43553">
    <property type="entry name" value="HEAVY METAL TRANSPORTER"/>
    <property type="match status" value="1"/>
</dbReference>
<dbReference type="AlphaFoldDB" id="A0AAU8HRU3"/>
<organism evidence="10">
    <name type="scientific">Proteinivorax hydrogeniformans</name>
    <dbReference type="NCBI Taxonomy" id="1826727"/>
    <lineage>
        <taxon>Bacteria</taxon>
        <taxon>Bacillati</taxon>
        <taxon>Bacillota</taxon>
        <taxon>Clostridia</taxon>
        <taxon>Eubacteriales</taxon>
        <taxon>Proteinivoracaceae</taxon>
        <taxon>Proteinivorax</taxon>
    </lineage>
</organism>
<evidence type="ECO:0000313" key="10">
    <source>
        <dbReference type="EMBL" id="XCI28285.1"/>
    </source>
</evidence>
<dbReference type="RefSeq" id="WP_353892855.1">
    <property type="nucleotide sequence ID" value="NZ_CP159485.1"/>
</dbReference>
<dbReference type="CDD" id="cd03225">
    <property type="entry name" value="ABC_cobalt_CbiO_domain1"/>
    <property type="match status" value="1"/>
</dbReference>
<dbReference type="InterPro" id="IPR027417">
    <property type="entry name" value="P-loop_NTPase"/>
</dbReference>
<protein>
    <submittedName>
        <fullName evidence="10">ABC transporter ATP-binding protein</fullName>
    </submittedName>
</protein>
<evidence type="ECO:0000256" key="7">
    <source>
        <dbReference type="ARBA" id="ARBA00022967"/>
    </source>
</evidence>
<dbReference type="InterPro" id="IPR003439">
    <property type="entry name" value="ABC_transporter-like_ATP-bd"/>
</dbReference>
<dbReference type="InterPro" id="IPR003593">
    <property type="entry name" value="AAA+_ATPase"/>
</dbReference>
<comment type="subcellular location">
    <subcellularLocation>
        <location evidence="1">Cell membrane</location>
        <topology evidence="1">Peripheral membrane protein</topology>
    </subcellularLocation>
</comment>
<dbReference type="PROSITE" id="PS00211">
    <property type="entry name" value="ABC_TRANSPORTER_1"/>
    <property type="match status" value="1"/>
</dbReference>
<reference evidence="10" key="1">
    <citation type="journal article" date="2018" name="Antonie Van Leeuwenhoek">
        <title>Proteinivorax hydrogeniformans sp. nov., an anaerobic, haloalkaliphilic bacterium fermenting proteinaceous compounds with high hydrogen production.</title>
        <authorList>
            <person name="Boltyanskaya Y."/>
            <person name="Detkova E."/>
            <person name="Pimenov N."/>
            <person name="Kevbrin V."/>
        </authorList>
    </citation>
    <scope>NUCLEOTIDE SEQUENCE</scope>
    <source>
        <strain evidence="10">Z-710</strain>
    </source>
</reference>
<evidence type="ECO:0000256" key="5">
    <source>
        <dbReference type="ARBA" id="ARBA00022741"/>
    </source>
</evidence>
<feature type="domain" description="ABC transporter" evidence="9">
    <location>
        <begin position="5"/>
        <end position="229"/>
    </location>
</feature>
<comment type="similarity">
    <text evidence="2">Belongs to the ABC transporter superfamily.</text>
</comment>
<keyword evidence="3" id="KW-0813">Transport</keyword>
<keyword evidence="8" id="KW-0472">Membrane</keyword>
<dbReference type="InterPro" id="IPR015856">
    <property type="entry name" value="ABC_transpr_CbiO/EcfA_su"/>
</dbReference>
<reference evidence="10" key="2">
    <citation type="submission" date="2024-06" db="EMBL/GenBank/DDBJ databases">
        <authorList>
            <person name="Petrova K.O."/>
            <person name="Toshchakov S.V."/>
            <person name="Boltjanskaja Y.V."/>
            <person name="Kevbrin V.V."/>
        </authorList>
    </citation>
    <scope>NUCLEOTIDE SEQUENCE</scope>
    <source>
        <strain evidence="10">Z-710</strain>
    </source>
</reference>
<dbReference type="GO" id="GO:0043190">
    <property type="term" value="C:ATP-binding cassette (ABC) transporter complex"/>
    <property type="evidence" value="ECO:0007669"/>
    <property type="project" value="TreeGrafter"/>
</dbReference>
<dbReference type="EMBL" id="CP159485">
    <property type="protein sequence ID" value="XCI28285.1"/>
    <property type="molecule type" value="Genomic_DNA"/>
</dbReference>
<dbReference type="Pfam" id="PF00005">
    <property type="entry name" value="ABC_tran"/>
    <property type="match status" value="1"/>
</dbReference>
<sequence>MIKKIEVKNLYFGFKKSEEKLLKGIDLTVQRGEIIAIVGLSGSGKSTLCALISGVIPRIKQGDAQGEILIDGTSLKELSMPHLVKKVGVIFQNPDTQLFSPTVEDEIAFGPENFGLPREEIGKRISEVINKVGIKKHRFKNPKMLSGGEKQLVALASVLSLKPDILIFDEALSQLDLYEKNKILDLIKTLKAEGKTIIMVEHDFDNLKVADRVMLLKNGKLSDFRGETL</sequence>
<dbReference type="InterPro" id="IPR017871">
    <property type="entry name" value="ABC_transporter-like_CS"/>
</dbReference>
<proteinExistence type="inferred from homology"/>
<evidence type="ECO:0000256" key="3">
    <source>
        <dbReference type="ARBA" id="ARBA00022448"/>
    </source>
</evidence>
<evidence type="ECO:0000256" key="1">
    <source>
        <dbReference type="ARBA" id="ARBA00004202"/>
    </source>
</evidence>
<keyword evidence="7" id="KW-1278">Translocase</keyword>
<accession>A0AAU8HRU3</accession>